<evidence type="ECO:0000256" key="3">
    <source>
        <dbReference type="ARBA" id="ARBA00023163"/>
    </source>
</evidence>
<comment type="caution">
    <text evidence="4">The sequence shown here is derived from an EMBL/GenBank/DDBJ whole genome shotgun (WGS) entry which is preliminary data.</text>
</comment>
<dbReference type="InterPro" id="IPR010982">
    <property type="entry name" value="Lambda_DNA-bd_dom_sf"/>
</dbReference>
<proteinExistence type="predicted"/>
<dbReference type="Gene3D" id="2.10.109.10">
    <property type="entry name" value="Umud Fragment, subunit A"/>
    <property type="match status" value="1"/>
</dbReference>
<evidence type="ECO:0000256" key="2">
    <source>
        <dbReference type="ARBA" id="ARBA00023125"/>
    </source>
</evidence>
<keyword evidence="5" id="KW-1185">Reference proteome</keyword>
<organism evidence="4 5">
    <name type="scientific">Tannerella sp. oral taxon BU063 isolate Cell 6/7/9</name>
    <dbReference type="NCBI Taxonomy" id="1411021"/>
    <lineage>
        <taxon>Bacteria</taxon>
        <taxon>Pseudomonadati</taxon>
        <taxon>Bacteroidota</taxon>
        <taxon>Bacteroidia</taxon>
        <taxon>Bacteroidales</taxon>
        <taxon>Tannerellaceae</taxon>
        <taxon>Tannerella</taxon>
    </lineage>
</organism>
<dbReference type="AlphaFoldDB" id="W2CUH7"/>
<dbReference type="CDD" id="cd06529">
    <property type="entry name" value="S24_LexA-like"/>
    <property type="match status" value="1"/>
</dbReference>
<evidence type="ECO:0000256" key="1">
    <source>
        <dbReference type="ARBA" id="ARBA00023015"/>
    </source>
</evidence>
<evidence type="ECO:0008006" key="6">
    <source>
        <dbReference type="Google" id="ProtNLM"/>
    </source>
</evidence>
<keyword evidence="1" id="KW-0805">Transcription regulation</keyword>
<dbReference type="EMBL" id="AYYD01000628">
    <property type="protein sequence ID" value="ETK10718.1"/>
    <property type="molecule type" value="Genomic_DNA"/>
</dbReference>
<dbReference type="Proteomes" id="UP000018874">
    <property type="component" value="Unassembled WGS sequence"/>
</dbReference>
<keyword evidence="3" id="KW-0804">Transcription</keyword>
<accession>W2CUH7</accession>
<dbReference type="SUPFAM" id="SSF51306">
    <property type="entry name" value="LexA/Signal peptidase"/>
    <property type="match status" value="1"/>
</dbReference>
<dbReference type="InterPro" id="IPR039418">
    <property type="entry name" value="LexA-like"/>
</dbReference>
<sequence>METEQERISEVIAHFCKSKAEFARRMDVRPQVVSNWVARGAGKQVLSKILTKFPEVNANWLLTGEGEMLRKKEEDALSRIGANRDKGDKENFVSEVTEQSSKEFRIVEFVDLHASAGPLGMNNIDILPDTNRRLIPREYESGNLLVVRVDGDSMNDGTPRSLYDGDEVLIVERTYNHWYDLPIRKNLFVICSRGGNVLKQISEINRIKGYIVCHSFNPSHADYRIAFEDIYQVFVVLHVVYRKISLD</sequence>
<dbReference type="PANTHER" id="PTHR40661">
    <property type="match status" value="1"/>
</dbReference>
<gene>
    <name evidence="4" type="ORF">T231_03375</name>
</gene>
<dbReference type="InterPro" id="IPR036286">
    <property type="entry name" value="LexA/Signal_pep-like_sf"/>
</dbReference>
<reference evidence="4 5" key="1">
    <citation type="submission" date="2013-11" db="EMBL/GenBank/DDBJ databases">
        <title>Single cell genomics of uncultured Tannerella BU063 (oral taxon 286).</title>
        <authorList>
            <person name="Beall C.J."/>
            <person name="Campbell A.G."/>
            <person name="Griffen A.L."/>
            <person name="Podar M."/>
            <person name="Leys E.J."/>
        </authorList>
    </citation>
    <scope>NUCLEOTIDE SEQUENCE [LARGE SCALE GENOMIC DNA]</scope>
    <source>
        <strain evidence="4">Cell 6/7/9</strain>
    </source>
</reference>
<name>W2CUH7_9BACT</name>
<dbReference type="GO" id="GO:0003677">
    <property type="term" value="F:DNA binding"/>
    <property type="evidence" value="ECO:0007669"/>
    <property type="project" value="UniProtKB-KW"/>
</dbReference>
<dbReference type="Gene3D" id="1.10.260.40">
    <property type="entry name" value="lambda repressor-like DNA-binding domains"/>
    <property type="match status" value="1"/>
</dbReference>
<dbReference type="PATRIC" id="fig|1411021.3.peg.221"/>
<evidence type="ECO:0000313" key="5">
    <source>
        <dbReference type="Proteomes" id="UP000018874"/>
    </source>
</evidence>
<evidence type="ECO:0000313" key="4">
    <source>
        <dbReference type="EMBL" id="ETK10718.1"/>
    </source>
</evidence>
<dbReference type="PANTHER" id="PTHR40661:SF3">
    <property type="entry name" value="FELS-1 PROPHAGE TRANSCRIPTIONAL REGULATOR"/>
    <property type="match status" value="1"/>
</dbReference>
<keyword evidence="2" id="KW-0238">DNA-binding</keyword>
<protein>
    <recommendedName>
        <fullName evidence="6">Peptidase S24/S26A/S26B/S26C domain-containing protein</fullName>
    </recommendedName>
</protein>